<keyword evidence="5 7" id="KW-0030">Aminoacyl-tRNA synthetase</keyword>
<evidence type="ECO:0000259" key="6">
    <source>
        <dbReference type="Pfam" id="PF08264"/>
    </source>
</evidence>
<feature type="domain" description="Methionyl/Valyl/Leucyl/Isoleucyl-tRNA synthetase anticodon-binding" evidence="6">
    <location>
        <begin position="1"/>
        <end position="63"/>
    </location>
</feature>
<evidence type="ECO:0000256" key="3">
    <source>
        <dbReference type="ARBA" id="ARBA00022840"/>
    </source>
</evidence>
<sequence length="114" mass="13029">MEIILRMYAPFMPFITEECNEIIGSSESIHEKKWPSHKENFTSNNFDIAIEIIHKIRVLKSNRKSQGLGVPKLDLKSPYPILEKDLSIIKATARVEEIVISESNELMVEATEDA</sequence>
<dbReference type="InterPro" id="IPR013155">
    <property type="entry name" value="M/V/L/I-tRNA-synth_anticd-bd"/>
</dbReference>
<name>T1B3P8_9ZZZZ</name>
<evidence type="ECO:0000256" key="1">
    <source>
        <dbReference type="ARBA" id="ARBA00022598"/>
    </source>
</evidence>
<keyword evidence="3" id="KW-0067">ATP-binding</keyword>
<dbReference type="SUPFAM" id="SSF47323">
    <property type="entry name" value="Anticodon-binding domain of a subclass of class I aminoacyl-tRNA synthetases"/>
    <property type="match status" value="1"/>
</dbReference>
<evidence type="ECO:0000256" key="5">
    <source>
        <dbReference type="ARBA" id="ARBA00023146"/>
    </source>
</evidence>
<dbReference type="EC" id="6.1.1.-" evidence="7"/>
<dbReference type="InterPro" id="IPR009080">
    <property type="entry name" value="tRNAsynth_Ia_anticodon-bd"/>
</dbReference>
<dbReference type="GO" id="GO:0006418">
    <property type="term" value="P:tRNA aminoacylation for protein translation"/>
    <property type="evidence" value="ECO:0007669"/>
    <property type="project" value="InterPro"/>
</dbReference>
<reference evidence="7" key="2">
    <citation type="journal article" date="2014" name="ISME J.">
        <title>Microbial stratification in low pH oxic and suboxic macroscopic growths along an acid mine drainage.</title>
        <authorList>
            <person name="Mendez-Garcia C."/>
            <person name="Mesa V."/>
            <person name="Sprenger R.R."/>
            <person name="Richter M."/>
            <person name="Diez M.S."/>
            <person name="Solano J."/>
            <person name="Bargiela R."/>
            <person name="Golyshina O.V."/>
            <person name="Manteca A."/>
            <person name="Ramos J.L."/>
            <person name="Gallego J.R."/>
            <person name="Llorente I."/>
            <person name="Martins Dos Santos V.A."/>
            <person name="Jensen O.N."/>
            <person name="Pelaez A.I."/>
            <person name="Sanchez J."/>
            <person name="Ferrer M."/>
        </authorList>
    </citation>
    <scope>NUCLEOTIDE SEQUENCE</scope>
</reference>
<evidence type="ECO:0000313" key="7">
    <source>
        <dbReference type="EMBL" id="EQD63183.1"/>
    </source>
</evidence>
<reference evidence="7" key="1">
    <citation type="submission" date="2013-08" db="EMBL/GenBank/DDBJ databases">
        <authorList>
            <person name="Mendez C."/>
            <person name="Richter M."/>
            <person name="Ferrer M."/>
            <person name="Sanchez J."/>
        </authorList>
    </citation>
    <scope>NUCLEOTIDE SEQUENCE</scope>
</reference>
<keyword evidence="2" id="KW-0547">Nucleotide-binding</keyword>
<dbReference type="Gene3D" id="1.10.730.10">
    <property type="entry name" value="Isoleucyl-tRNA Synthetase, Domain 1"/>
    <property type="match status" value="1"/>
</dbReference>
<dbReference type="GO" id="GO:0004812">
    <property type="term" value="F:aminoacyl-tRNA ligase activity"/>
    <property type="evidence" value="ECO:0007669"/>
    <property type="project" value="UniProtKB-KW"/>
</dbReference>
<keyword evidence="4" id="KW-0648">Protein biosynthesis</keyword>
<evidence type="ECO:0000256" key="2">
    <source>
        <dbReference type="ARBA" id="ARBA00022741"/>
    </source>
</evidence>
<proteinExistence type="predicted"/>
<gene>
    <name evidence="7" type="ORF">B1A_09257</name>
</gene>
<comment type="caution">
    <text evidence="7">The sequence shown here is derived from an EMBL/GenBank/DDBJ whole genome shotgun (WGS) entry which is preliminary data.</text>
</comment>
<dbReference type="AlphaFoldDB" id="T1B3P8"/>
<keyword evidence="1 7" id="KW-0436">Ligase</keyword>
<organism evidence="7">
    <name type="scientific">mine drainage metagenome</name>
    <dbReference type="NCBI Taxonomy" id="410659"/>
    <lineage>
        <taxon>unclassified sequences</taxon>
        <taxon>metagenomes</taxon>
        <taxon>ecological metagenomes</taxon>
    </lineage>
</organism>
<dbReference type="GO" id="GO:0005524">
    <property type="term" value="F:ATP binding"/>
    <property type="evidence" value="ECO:0007669"/>
    <property type="project" value="UniProtKB-KW"/>
</dbReference>
<dbReference type="EMBL" id="AUZX01006588">
    <property type="protein sequence ID" value="EQD63183.1"/>
    <property type="molecule type" value="Genomic_DNA"/>
</dbReference>
<protein>
    <submittedName>
        <fullName evidence="7">Valyl/Leucyl/Isoleucyl-tRNA synthetase, class I, anticodon-binding domain protein</fullName>
        <ecNumber evidence="7">6.1.1.-</ecNumber>
    </submittedName>
</protein>
<dbReference type="Pfam" id="PF08264">
    <property type="entry name" value="Anticodon_1"/>
    <property type="match status" value="1"/>
</dbReference>
<accession>T1B3P8</accession>
<evidence type="ECO:0000256" key="4">
    <source>
        <dbReference type="ARBA" id="ARBA00022917"/>
    </source>
</evidence>